<feature type="domain" description="Tyr recombinase" evidence="3">
    <location>
        <begin position="31"/>
        <end position="207"/>
    </location>
</feature>
<dbReference type="Pfam" id="PF00589">
    <property type="entry name" value="Phage_integrase"/>
    <property type="match status" value="1"/>
</dbReference>
<dbReference type="InterPro" id="IPR011010">
    <property type="entry name" value="DNA_brk_join_enz"/>
</dbReference>
<evidence type="ECO:0000313" key="4">
    <source>
        <dbReference type="EMBL" id="CCE22740.1"/>
    </source>
</evidence>
<dbReference type="EMBL" id="FO082060">
    <property type="protein sequence ID" value="CCE22740.1"/>
    <property type="molecule type" value="Genomic_DNA"/>
</dbReference>
<dbReference type="InterPro" id="IPR013762">
    <property type="entry name" value="Integrase-like_cat_sf"/>
</dbReference>
<dbReference type="CDD" id="cd00796">
    <property type="entry name" value="INT_Rci_Hp1_C"/>
    <property type="match status" value="1"/>
</dbReference>
<dbReference type="GO" id="GO:0015074">
    <property type="term" value="P:DNA integration"/>
    <property type="evidence" value="ECO:0007669"/>
    <property type="project" value="UniProtKB-KW"/>
</dbReference>
<keyword evidence="1" id="KW-0229">DNA integration</keyword>
<dbReference type="PROSITE" id="PS51898">
    <property type="entry name" value="TYR_RECOMBINASE"/>
    <property type="match status" value="1"/>
</dbReference>
<organism evidence="4 5">
    <name type="scientific">Methylotuvimicrobium alcaliphilum (strain DSM 19304 / NCIMB 14124 / VKM B-2133 / 20Z)</name>
    <name type="common">Methylomicrobium alcaliphilum</name>
    <dbReference type="NCBI Taxonomy" id="1091494"/>
    <lineage>
        <taxon>Bacteria</taxon>
        <taxon>Pseudomonadati</taxon>
        <taxon>Pseudomonadota</taxon>
        <taxon>Gammaproteobacteria</taxon>
        <taxon>Methylococcales</taxon>
        <taxon>Methylococcaceae</taxon>
        <taxon>Methylotuvimicrobium</taxon>
    </lineage>
</organism>
<dbReference type="SUPFAM" id="SSF56349">
    <property type="entry name" value="DNA breaking-rejoining enzymes"/>
    <property type="match status" value="1"/>
</dbReference>
<sequence length="233" mass="26686">MFLPGESIELRRSSELFLEKLREWGWIDKAPAIRRLKVDDKRIRWITKAERLYQELPPHLEAMARLSLATGMREANVTGLEWSQIDMQRKVAWIHPDQAKAKKAIGVPLNVEAITVIRQQMGKHSTHVFSFKGIPVKKAGGATWKKALKRAGIDNFRWHDLRHTWASWHVQNGTPLNILQELGGWNTYEMILRYAHLAPEHLAGYAANISDNAGHIFGHTKMEDTKKAVSSTR</sequence>
<keyword evidence="5" id="KW-1185">Reference proteome</keyword>
<dbReference type="GO" id="GO:0003677">
    <property type="term" value="F:DNA binding"/>
    <property type="evidence" value="ECO:0007669"/>
    <property type="project" value="InterPro"/>
</dbReference>
<dbReference type="PATRIC" id="fig|271065.3.peg.1073"/>
<evidence type="ECO:0000259" key="3">
    <source>
        <dbReference type="PROSITE" id="PS51898"/>
    </source>
</evidence>
<gene>
    <name evidence="4" type="ordered locus">MEALZ_1046</name>
</gene>
<reference evidence="5" key="1">
    <citation type="journal article" date="2012" name="J. Bacteriol.">
        <title>Genome sequence of the haloalkaliphilic methanotrophic bacterium Methylomicrobium alcaliphilum 20Z.</title>
        <authorList>
            <person name="Vuilleumier S."/>
            <person name="Khmelenina V.N."/>
            <person name="Bringel F."/>
            <person name="Reshetnikov A.S."/>
            <person name="Lajus A."/>
            <person name="Mangenot S."/>
            <person name="Rouy Z."/>
            <person name="Op den Camp H.J."/>
            <person name="Jetten M.S."/>
            <person name="Dispirito A.A."/>
            <person name="Dunfield P."/>
            <person name="Klotz M.G."/>
            <person name="Semrau J.D."/>
            <person name="Stein L.Y."/>
            <person name="Barbe V."/>
            <person name="Medigue C."/>
            <person name="Trotsenko Y.A."/>
            <person name="Kalyuzhnaya M.G."/>
        </authorList>
    </citation>
    <scope>NUCLEOTIDE SEQUENCE [LARGE SCALE GENOMIC DNA]</scope>
    <source>
        <strain evidence="5">DSM 19304 / NCIMB 14124 / VKM B-2133 / 20Z</strain>
    </source>
</reference>
<name>G4ST30_META2</name>
<dbReference type="InterPro" id="IPR050090">
    <property type="entry name" value="Tyrosine_recombinase_XerCD"/>
</dbReference>
<dbReference type="HOGENOM" id="CLU_027562_41_1_6"/>
<evidence type="ECO:0000313" key="5">
    <source>
        <dbReference type="Proteomes" id="UP000008315"/>
    </source>
</evidence>
<keyword evidence="2" id="KW-0233">DNA recombination</keyword>
<dbReference type="RefSeq" id="WP_014147539.1">
    <property type="nucleotide sequence ID" value="NC_016112.1"/>
</dbReference>
<dbReference type="KEGG" id="mah:MEALZ_1046"/>
<evidence type="ECO:0000256" key="1">
    <source>
        <dbReference type="ARBA" id="ARBA00022908"/>
    </source>
</evidence>
<proteinExistence type="predicted"/>
<dbReference type="PANTHER" id="PTHR30349">
    <property type="entry name" value="PHAGE INTEGRASE-RELATED"/>
    <property type="match status" value="1"/>
</dbReference>
<dbReference type="STRING" id="1091494.MEALZ_1046"/>
<evidence type="ECO:0000256" key="2">
    <source>
        <dbReference type="ARBA" id="ARBA00023172"/>
    </source>
</evidence>
<dbReference type="PANTHER" id="PTHR30349:SF64">
    <property type="entry name" value="PROPHAGE INTEGRASE INTD-RELATED"/>
    <property type="match status" value="1"/>
</dbReference>
<dbReference type="AlphaFoldDB" id="G4ST30"/>
<protein>
    <submittedName>
        <fullName evidence="4">Prophage DLP12 integrase</fullName>
    </submittedName>
</protein>
<accession>G4ST30</accession>
<dbReference type="Proteomes" id="UP000008315">
    <property type="component" value="Chromosome"/>
</dbReference>
<dbReference type="InterPro" id="IPR002104">
    <property type="entry name" value="Integrase_catalytic"/>
</dbReference>
<dbReference type="Gene3D" id="1.10.443.10">
    <property type="entry name" value="Intergrase catalytic core"/>
    <property type="match status" value="1"/>
</dbReference>
<dbReference type="GO" id="GO:0006310">
    <property type="term" value="P:DNA recombination"/>
    <property type="evidence" value="ECO:0007669"/>
    <property type="project" value="UniProtKB-KW"/>
</dbReference>